<reference evidence="2" key="1">
    <citation type="submission" date="2021-01" db="EMBL/GenBank/DDBJ databases">
        <authorList>
            <person name="Corre E."/>
            <person name="Pelletier E."/>
            <person name="Niang G."/>
            <person name="Scheremetjew M."/>
            <person name="Finn R."/>
            <person name="Kale V."/>
            <person name="Holt S."/>
            <person name="Cochrane G."/>
            <person name="Meng A."/>
            <person name="Brown T."/>
            <person name="Cohen L."/>
        </authorList>
    </citation>
    <scope>NUCLEOTIDE SEQUENCE</scope>
    <source>
        <strain evidence="2">CCMP147</strain>
    </source>
</reference>
<gene>
    <name evidence="2" type="ORF">TDUB1175_LOCUS6130</name>
</gene>
<feature type="signal peptide" evidence="1">
    <location>
        <begin position="1"/>
        <end position="19"/>
    </location>
</feature>
<protein>
    <submittedName>
        <fullName evidence="2">Uncharacterized protein</fullName>
    </submittedName>
</protein>
<feature type="chain" id="PRO_5030990644" evidence="1">
    <location>
        <begin position="20"/>
        <end position="158"/>
    </location>
</feature>
<proteinExistence type="predicted"/>
<accession>A0A7R9VQM6</accession>
<dbReference type="EMBL" id="HBED01012303">
    <property type="protein sequence ID" value="CAD8302842.1"/>
    <property type="molecule type" value="Transcribed_RNA"/>
</dbReference>
<keyword evidence="1" id="KW-0732">Signal</keyword>
<organism evidence="2">
    <name type="scientific">Pseudictyota dubia</name>
    <dbReference type="NCBI Taxonomy" id="2749911"/>
    <lineage>
        <taxon>Eukaryota</taxon>
        <taxon>Sar</taxon>
        <taxon>Stramenopiles</taxon>
        <taxon>Ochrophyta</taxon>
        <taxon>Bacillariophyta</taxon>
        <taxon>Mediophyceae</taxon>
        <taxon>Biddulphiophycidae</taxon>
        <taxon>Eupodiscales</taxon>
        <taxon>Odontellaceae</taxon>
        <taxon>Pseudictyota</taxon>
    </lineage>
</organism>
<evidence type="ECO:0000313" key="2">
    <source>
        <dbReference type="EMBL" id="CAD8302842.1"/>
    </source>
</evidence>
<sequence>MKYTLAILRLAVCVGLVDAWTAPKVPPKAAAAIGSRQEFLQGFAAAAAAAATASPPPALADSDERNVFNHQYSDPKHPNCKRVVMVRQDGSGTVSGTDGSPGCPEDGSGKIWRLPVGEADGKTIVVDFSPKGGPANLKGVWDGSGIKWPDGNKWTVKD</sequence>
<name>A0A7R9VQM6_9STRA</name>
<dbReference type="AlphaFoldDB" id="A0A7R9VQM6"/>
<evidence type="ECO:0000256" key="1">
    <source>
        <dbReference type="SAM" id="SignalP"/>
    </source>
</evidence>